<dbReference type="PANTHER" id="PTHR46268">
    <property type="entry name" value="STRESS RESPONSE PROTEIN NHAX"/>
    <property type="match status" value="1"/>
</dbReference>
<dbReference type="CDD" id="cd00293">
    <property type="entry name" value="USP-like"/>
    <property type="match status" value="1"/>
</dbReference>
<comment type="caution">
    <text evidence="4">The sequence shown here is derived from an EMBL/GenBank/DDBJ whole genome shotgun (WGS) entry which is preliminary data.</text>
</comment>
<evidence type="ECO:0000313" key="5">
    <source>
        <dbReference type="Proteomes" id="UP001596270"/>
    </source>
</evidence>
<accession>A0ABW1TRW4</accession>
<name>A0ABW1TRW4_9BURK</name>
<reference evidence="5" key="1">
    <citation type="journal article" date="2019" name="Int. J. Syst. Evol. Microbiol.">
        <title>The Global Catalogue of Microorganisms (GCM) 10K type strain sequencing project: providing services to taxonomists for standard genome sequencing and annotation.</title>
        <authorList>
            <consortium name="The Broad Institute Genomics Platform"/>
            <consortium name="The Broad Institute Genome Sequencing Center for Infectious Disease"/>
            <person name="Wu L."/>
            <person name="Ma J."/>
        </authorList>
    </citation>
    <scope>NUCLEOTIDE SEQUENCE [LARGE SCALE GENOMIC DNA]</scope>
    <source>
        <strain evidence="5">CCUG 39402</strain>
    </source>
</reference>
<evidence type="ECO:0000256" key="2">
    <source>
        <dbReference type="PIRNR" id="PIRNR006276"/>
    </source>
</evidence>
<dbReference type="InterPro" id="IPR006016">
    <property type="entry name" value="UspA"/>
</dbReference>
<dbReference type="SUPFAM" id="SSF52402">
    <property type="entry name" value="Adenine nucleotide alpha hydrolases-like"/>
    <property type="match status" value="1"/>
</dbReference>
<dbReference type="EMBL" id="JBHSRS010000005">
    <property type="protein sequence ID" value="MFC6280239.1"/>
    <property type="molecule type" value="Genomic_DNA"/>
</dbReference>
<sequence length="145" mass="15936">MYKRILLAYDGSKSGQKALLDCRDIAQWSQASLTLIAVTPLSMQVIGVEGGIYDKNLAEYEKEKYTGILDEGLRQLAASGYQAHGEVVLGDVVDEIARYAEKIDADLIVVGHKHLEGWAARWWRGSVSKSLIENAPCSVLVVITD</sequence>
<comment type="subcellular location">
    <subcellularLocation>
        <location evidence="2">Cytoplasm</location>
    </subcellularLocation>
</comment>
<comment type="similarity">
    <text evidence="1 2">Belongs to the universal stress protein A family.</text>
</comment>
<dbReference type="Proteomes" id="UP001596270">
    <property type="component" value="Unassembled WGS sequence"/>
</dbReference>
<dbReference type="Pfam" id="PF00582">
    <property type="entry name" value="Usp"/>
    <property type="match status" value="1"/>
</dbReference>
<dbReference type="InterPro" id="IPR014729">
    <property type="entry name" value="Rossmann-like_a/b/a_fold"/>
</dbReference>
<feature type="domain" description="UspA" evidence="3">
    <location>
        <begin position="1"/>
        <end position="142"/>
    </location>
</feature>
<dbReference type="PIRSF" id="PIRSF006276">
    <property type="entry name" value="UspA"/>
    <property type="match status" value="1"/>
</dbReference>
<keyword evidence="5" id="KW-1185">Reference proteome</keyword>
<evidence type="ECO:0000313" key="4">
    <source>
        <dbReference type="EMBL" id="MFC6280239.1"/>
    </source>
</evidence>
<evidence type="ECO:0000259" key="3">
    <source>
        <dbReference type="Pfam" id="PF00582"/>
    </source>
</evidence>
<gene>
    <name evidence="4" type="ORF">ACFQND_03210</name>
</gene>
<dbReference type="PANTHER" id="PTHR46268:SF6">
    <property type="entry name" value="UNIVERSAL STRESS PROTEIN UP12"/>
    <property type="match status" value="1"/>
</dbReference>
<organism evidence="4 5">
    <name type="scientific">Polaromonas aquatica</name>
    <dbReference type="NCBI Taxonomy" id="332657"/>
    <lineage>
        <taxon>Bacteria</taxon>
        <taxon>Pseudomonadati</taxon>
        <taxon>Pseudomonadota</taxon>
        <taxon>Betaproteobacteria</taxon>
        <taxon>Burkholderiales</taxon>
        <taxon>Comamonadaceae</taxon>
        <taxon>Polaromonas</taxon>
    </lineage>
</organism>
<dbReference type="PRINTS" id="PR01438">
    <property type="entry name" value="UNVRSLSTRESS"/>
</dbReference>
<dbReference type="Gene3D" id="3.40.50.620">
    <property type="entry name" value="HUPs"/>
    <property type="match status" value="1"/>
</dbReference>
<dbReference type="InterPro" id="IPR006015">
    <property type="entry name" value="Universal_stress_UspA"/>
</dbReference>
<dbReference type="RefSeq" id="WP_371434574.1">
    <property type="nucleotide sequence ID" value="NZ_JBHSRS010000005.1"/>
</dbReference>
<protein>
    <recommendedName>
        <fullName evidence="2">Universal stress protein</fullName>
    </recommendedName>
</protein>
<proteinExistence type="inferred from homology"/>
<keyword evidence="2" id="KW-0963">Cytoplasm</keyword>
<evidence type="ECO:0000256" key="1">
    <source>
        <dbReference type="ARBA" id="ARBA00008791"/>
    </source>
</evidence>